<evidence type="ECO:0000313" key="2">
    <source>
        <dbReference type="EMBL" id="KAK5854455.1"/>
    </source>
</evidence>
<accession>A0AAN7X7M2</accession>
<evidence type="ECO:0000313" key="3">
    <source>
        <dbReference type="Proteomes" id="UP001346869"/>
    </source>
</evidence>
<gene>
    <name evidence="2" type="ORF">PBY51_015521</name>
</gene>
<feature type="compositionally biased region" description="Polar residues" evidence="1">
    <location>
        <begin position="33"/>
        <end position="44"/>
    </location>
</feature>
<evidence type="ECO:0000256" key="1">
    <source>
        <dbReference type="SAM" id="MobiDB-lite"/>
    </source>
</evidence>
<feature type="region of interest" description="Disordered" evidence="1">
    <location>
        <begin position="33"/>
        <end position="61"/>
    </location>
</feature>
<dbReference type="EMBL" id="JAUZQC010000019">
    <property type="protein sequence ID" value="KAK5854455.1"/>
    <property type="molecule type" value="Genomic_DNA"/>
</dbReference>
<reference evidence="2 3" key="1">
    <citation type="journal article" date="2023" name="Genes (Basel)">
        <title>Chromosome-Level Genome Assembly and Circadian Gene Repertoire of the Patagonia Blennie Eleginops maclovinus-The Closest Ancestral Proxy of Antarctic Cryonotothenioids.</title>
        <authorList>
            <person name="Cheng C.C."/>
            <person name="Rivera-Colon A.G."/>
            <person name="Minhas B.F."/>
            <person name="Wilson L."/>
            <person name="Rayamajhi N."/>
            <person name="Vargas-Chacoff L."/>
            <person name="Catchen J.M."/>
        </authorList>
    </citation>
    <scope>NUCLEOTIDE SEQUENCE [LARGE SCALE GENOMIC DNA]</scope>
    <source>
        <strain evidence="2">JMC-PN-2008</strain>
    </source>
</reference>
<reference evidence="2 3" key="2">
    <citation type="journal article" date="2023" name="Mol. Biol. Evol.">
        <title>Genomics of Secondarily Temperate Adaptation in the Only Non-Antarctic Icefish.</title>
        <authorList>
            <person name="Rivera-Colon A.G."/>
            <person name="Rayamajhi N."/>
            <person name="Minhas B.F."/>
            <person name="Madrigal G."/>
            <person name="Bilyk K.T."/>
            <person name="Yoon V."/>
            <person name="Hune M."/>
            <person name="Gregory S."/>
            <person name="Cheng C.H.C."/>
            <person name="Catchen J.M."/>
        </authorList>
    </citation>
    <scope>NUCLEOTIDE SEQUENCE [LARGE SCALE GENOMIC DNA]</scope>
    <source>
        <strain evidence="2">JMC-PN-2008</strain>
    </source>
</reference>
<dbReference type="Proteomes" id="UP001346869">
    <property type="component" value="Unassembled WGS sequence"/>
</dbReference>
<dbReference type="AlphaFoldDB" id="A0AAN7X7M2"/>
<keyword evidence="3" id="KW-1185">Reference proteome</keyword>
<feature type="region of interest" description="Disordered" evidence="1">
    <location>
        <begin position="82"/>
        <end position="137"/>
    </location>
</feature>
<comment type="caution">
    <text evidence="2">The sequence shown here is derived from an EMBL/GenBank/DDBJ whole genome shotgun (WGS) entry which is preliminary data.</text>
</comment>
<organism evidence="2 3">
    <name type="scientific">Eleginops maclovinus</name>
    <name type="common">Patagonian blennie</name>
    <name type="synonym">Eleginus maclovinus</name>
    <dbReference type="NCBI Taxonomy" id="56733"/>
    <lineage>
        <taxon>Eukaryota</taxon>
        <taxon>Metazoa</taxon>
        <taxon>Chordata</taxon>
        <taxon>Craniata</taxon>
        <taxon>Vertebrata</taxon>
        <taxon>Euteleostomi</taxon>
        <taxon>Actinopterygii</taxon>
        <taxon>Neopterygii</taxon>
        <taxon>Teleostei</taxon>
        <taxon>Neoteleostei</taxon>
        <taxon>Acanthomorphata</taxon>
        <taxon>Eupercaria</taxon>
        <taxon>Perciformes</taxon>
        <taxon>Notothenioidei</taxon>
        <taxon>Eleginopidae</taxon>
        <taxon>Eleginops</taxon>
    </lineage>
</organism>
<feature type="compositionally biased region" description="Basic and acidic residues" evidence="1">
    <location>
        <begin position="95"/>
        <end position="130"/>
    </location>
</feature>
<proteinExistence type="predicted"/>
<sequence>MNVMKLHDTSRHLAAGFLDLRLPANQIQCSDQAAPYISQSQQRTFDAPPPDGSPLALPRPRKRCRVPFTLLGQRRAAAAVLPPDCRFSPAVRTKSGRDTGRTRGEERGEPEERERRAGGEREGRAGERRTGAAAPTL</sequence>
<name>A0AAN7X7M2_ELEMC</name>
<protein>
    <submittedName>
        <fullName evidence="2">Uncharacterized protein</fullName>
    </submittedName>
</protein>